<keyword evidence="3" id="KW-1185">Reference proteome</keyword>
<feature type="region of interest" description="Disordered" evidence="1">
    <location>
        <begin position="1"/>
        <end position="29"/>
    </location>
</feature>
<proteinExistence type="predicted"/>
<gene>
    <name evidence="2" type="ORF">B0H16DRAFT_1732576</name>
</gene>
<sequence>MFAIDPALEHGAGGPPAKKQRIETPRHRKKVTVDPLELITGSISARMVSTFMQLWITHELEVTSADPDDDTDEDFPELCEAAVEIIEHVEELAETENIAAADFKWDLEYDGSAVDFGLLVQLHKWLIICNLAVGSVEPKAPRAKKAKEPVHTFVHNGHRITLTPNIRVEARTDPSAYPGCVEAGLDIISAVLKNRSGGEKCLTCGNSGTRGKAMGNRPIPPPADHPYLSLNRLVSHWL</sequence>
<dbReference type="AlphaFoldDB" id="A0AAD7I1E5"/>
<evidence type="ECO:0000313" key="2">
    <source>
        <dbReference type="EMBL" id="KAJ7732846.1"/>
    </source>
</evidence>
<evidence type="ECO:0000313" key="3">
    <source>
        <dbReference type="Proteomes" id="UP001215598"/>
    </source>
</evidence>
<comment type="caution">
    <text evidence="2">The sequence shown here is derived from an EMBL/GenBank/DDBJ whole genome shotgun (WGS) entry which is preliminary data.</text>
</comment>
<dbReference type="Proteomes" id="UP001215598">
    <property type="component" value="Unassembled WGS sequence"/>
</dbReference>
<reference evidence="2" key="1">
    <citation type="submission" date="2023-03" db="EMBL/GenBank/DDBJ databases">
        <title>Massive genome expansion in bonnet fungi (Mycena s.s.) driven by repeated elements and novel gene families across ecological guilds.</title>
        <authorList>
            <consortium name="Lawrence Berkeley National Laboratory"/>
            <person name="Harder C.B."/>
            <person name="Miyauchi S."/>
            <person name="Viragh M."/>
            <person name="Kuo A."/>
            <person name="Thoen E."/>
            <person name="Andreopoulos B."/>
            <person name="Lu D."/>
            <person name="Skrede I."/>
            <person name="Drula E."/>
            <person name="Henrissat B."/>
            <person name="Morin E."/>
            <person name="Kohler A."/>
            <person name="Barry K."/>
            <person name="LaButti K."/>
            <person name="Morin E."/>
            <person name="Salamov A."/>
            <person name="Lipzen A."/>
            <person name="Mereny Z."/>
            <person name="Hegedus B."/>
            <person name="Baldrian P."/>
            <person name="Stursova M."/>
            <person name="Weitz H."/>
            <person name="Taylor A."/>
            <person name="Grigoriev I.V."/>
            <person name="Nagy L.G."/>
            <person name="Martin F."/>
            <person name="Kauserud H."/>
        </authorList>
    </citation>
    <scope>NUCLEOTIDE SEQUENCE</scope>
    <source>
        <strain evidence="2">CBHHK182m</strain>
    </source>
</reference>
<accession>A0AAD7I1E5</accession>
<protein>
    <submittedName>
        <fullName evidence="2">Uncharacterized protein</fullName>
    </submittedName>
</protein>
<organism evidence="2 3">
    <name type="scientific">Mycena metata</name>
    <dbReference type="NCBI Taxonomy" id="1033252"/>
    <lineage>
        <taxon>Eukaryota</taxon>
        <taxon>Fungi</taxon>
        <taxon>Dikarya</taxon>
        <taxon>Basidiomycota</taxon>
        <taxon>Agaricomycotina</taxon>
        <taxon>Agaricomycetes</taxon>
        <taxon>Agaricomycetidae</taxon>
        <taxon>Agaricales</taxon>
        <taxon>Marasmiineae</taxon>
        <taxon>Mycenaceae</taxon>
        <taxon>Mycena</taxon>
    </lineage>
</organism>
<dbReference type="EMBL" id="JARKIB010000142">
    <property type="protein sequence ID" value="KAJ7732846.1"/>
    <property type="molecule type" value="Genomic_DNA"/>
</dbReference>
<name>A0AAD7I1E5_9AGAR</name>
<evidence type="ECO:0000256" key="1">
    <source>
        <dbReference type="SAM" id="MobiDB-lite"/>
    </source>
</evidence>